<dbReference type="InterPro" id="IPR038107">
    <property type="entry name" value="Glycos_transf_N_sf"/>
</dbReference>
<dbReference type="RefSeq" id="WP_254085793.1">
    <property type="nucleotide sequence ID" value="NZ_JAHESE010000020.1"/>
</dbReference>
<comment type="function">
    <text evidence="8">Involved in lipopolysaccharide (LPS) biosynthesis. Catalyzes the transfer of 3-deoxy-D-manno-octulosonate (Kdo) residue(s) from CMP-Kdo to lipid IV(A), the tetraacyldisaccharide-1,4'-bisphosphate precursor of lipid A.</text>
</comment>
<dbReference type="EMBL" id="JAHESE010000020">
    <property type="protein sequence ID" value="MBT1710216.1"/>
    <property type="molecule type" value="Genomic_DNA"/>
</dbReference>
<dbReference type="SUPFAM" id="SSF53756">
    <property type="entry name" value="UDP-Glycosyltransferase/glycogen phosphorylase"/>
    <property type="match status" value="1"/>
</dbReference>
<evidence type="ECO:0000256" key="5">
    <source>
        <dbReference type="ARBA" id="ARBA00031445"/>
    </source>
</evidence>
<dbReference type="Gene3D" id="3.40.50.2000">
    <property type="entry name" value="Glycogen Phosphorylase B"/>
    <property type="match status" value="1"/>
</dbReference>
<protein>
    <recommendedName>
        <fullName evidence="3 8">3-deoxy-D-manno-octulosonic acid transferase</fullName>
        <shortName evidence="8">Kdo transferase</shortName>
        <ecNumber evidence="2 8">2.4.99.12</ecNumber>
    </recommendedName>
    <alternativeName>
        <fullName evidence="5 8">Lipid IV(A) 3-deoxy-D-manno-octulosonic acid transferase</fullName>
    </alternativeName>
</protein>
<dbReference type="GO" id="GO:0043842">
    <property type="term" value="F:Kdo transferase activity"/>
    <property type="evidence" value="ECO:0007669"/>
    <property type="project" value="UniProtKB-EC"/>
</dbReference>
<evidence type="ECO:0000256" key="1">
    <source>
        <dbReference type="ARBA" id="ARBA00004713"/>
    </source>
</evidence>
<dbReference type="GO" id="GO:0005886">
    <property type="term" value="C:plasma membrane"/>
    <property type="evidence" value="ECO:0007669"/>
    <property type="project" value="UniProtKB-SubCell"/>
</dbReference>
<organism evidence="10 11">
    <name type="scientific">Dawidia cretensis</name>
    <dbReference type="NCBI Taxonomy" id="2782350"/>
    <lineage>
        <taxon>Bacteria</taxon>
        <taxon>Pseudomonadati</taxon>
        <taxon>Bacteroidota</taxon>
        <taxon>Cytophagia</taxon>
        <taxon>Cytophagales</taxon>
        <taxon>Chryseotaleaceae</taxon>
        <taxon>Dawidia</taxon>
    </lineage>
</organism>
<proteinExistence type="inferred from homology"/>
<sequence length="416" mass="47863">MIVLYNLAIFLLGVGVRIAALFHPKAKAFAQGRKRVFHELAARFQHQPGFVVWIHCASLGEFEQGRPLIEALKERFPDVRVLLTFFSPSGYEVRKNYDKADYVCYMPLDTAANARRFLSLVKPDLAIFVKYEFWHHFARTLRKSNIPLLSVSAIFRQDQLFFQSYGGFYRNILKQFSFFFVQNDESVRLLQSIGIHHVKRAGDTRFDRVYQVVQQAEEIAIAKSFKADQKVLVVGSSWTEDLDVLIPFINEDRLKFIIAPHEINESSLVILERSLQVRSVRYSRAAQTPDLEEARVLIIDNVGMLSRLYRYGEFAYVGGAFGKGLHNILEAACYGVPIFFGNRNYEKFQEAVDLINRGGAFEISDYPDFKAKYEMLNIPENFLLACEVTRQYVEENLGATRMIIDYVVTTSKIRPA</sequence>
<comment type="subcellular location">
    <subcellularLocation>
        <location evidence="8">Cell membrane</location>
    </subcellularLocation>
</comment>
<dbReference type="GO" id="GO:0009245">
    <property type="term" value="P:lipid A biosynthetic process"/>
    <property type="evidence" value="ECO:0007669"/>
    <property type="project" value="TreeGrafter"/>
</dbReference>
<feature type="domain" description="3-deoxy-D-manno-octulosonic-acid transferase N-terminal" evidence="9">
    <location>
        <begin position="42"/>
        <end position="207"/>
    </location>
</feature>
<accession>A0AAP2GQZ6</accession>
<dbReference type="Proteomes" id="UP001319080">
    <property type="component" value="Unassembled WGS sequence"/>
</dbReference>
<keyword evidence="8" id="KW-0448">Lipopolysaccharide biosynthesis</keyword>
<dbReference type="InterPro" id="IPR007507">
    <property type="entry name" value="Glycos_transf_N"/>
</dbReference>
<evidence type="ECO:0000313" key="11">
    <source>
        <dbReference type="Proteomes" id="UP001319080"/>
    </source>
</evidence>
<reference evidence="10 11" key="1">
    <citation type="submission" date="2021-05" db="EMBL/GenBank/DDBJ databases">
        <title>A Polyphasic approach of four new species of the genus Ohtaekwangia: Ohtaekwangia histidinii sp. nov., Ohtaekwangia cretensis sp. nov., Ohtaekwangia indiensis sp. nov., Ohtaekwangia reichenbachii sp. nov. from diverse environment.</title>
        <authorList>
            <person name="Octaviana S."/>
        </authorList>
    </citation>
    <scope>NUCLEOTIDE SEQUENCE [LARGE SCALE GENOMIC DNA]</scope>
    <source>
        <strain evidence="10 11">PWU5</strain>
    </source>
</reference>
<evidence type="ECO:0000256" key="3">
    <source>
        <dbReference type="ARBA" id="ARBA00019077"/>
    </source>
</evidence>
<comment type="caution">
    <text evidence="10">The sequence shown here is derived from an EMBL/GenBank/DDBJ whole genome shotgun (WGS) entry which is preliminary data.</text>
</comment>
<evidence type="ECO:0000256" key="7">
    <source>
        <dbReference type="PIRSR" id="PIRSR639901-1"/>
    </source>
</evidence>
<keyword evidence="4 8" id="KW-0808">Transferase</keyword>
<dbReference type="Gene3D" id="3.40.50.11720">
    <property type="entry name" value="3-Deoxy-D-manno-octulosonic-acid transferase, N-terminal domain"/>
    <property type="match status" value="1"/>
</dbReference>
<evidence type="ECO:0000256" key="2">
    <source>
        <dbReference type="ARBA" id="ARBA00012621"/>
    </source>
</evidence>
<evidence type="ECO:0000256" key="6">
    <source>
        <dbReference type="ARBA" id="ARBA00049183"/>
    </source>
</evidence>
<dbReference type="PANTHER" id="PTHR42755">
    <property type="entry name" value="3-DEOXY-MANNO-OCTULOSONATE CYTIDYLYLTRANSFERASE"/>
    <property type="match status" value="1"/>
</dbReference>
<name>A0AAP2GQZ6_9BACT</name>
<evidence type="ECO:0000256" key="8">
    <source>
        <dbReference type="RuleBase" id="RU365103"/>
    </source>
</evidence>
<dbReference type="PANTHER" id="PTHR42755:SF1">
    <property type="entry name" value="3-DEOXY-D-MANNO-OCTULOSONIC ACID TRANSFERASE, MITOCHONDRIAL-RELATED"/>
    <property type="match status" value="1"/>
</dbReference>
<keyword evidence="8" id="KW-1003">Cell membrane</keyword>
<feature type="active site" description="Proton acceptor" evidence="7">
    <location>
        <position position="61"/>
    </location>
</feature>
<comment type="similarity">
    <text evidence="8">Belongs to the glycosyltransferase group 1 family.</text>
</comment>
<evidence type="ECO:0000259" key="9">
    <source>
        <dbReference type="Pfam" id="PF04413"/>
    </source>
</evidence>
<evidence type="ECO:0000256" key="4">
    <source>
        <dbReference type="ARBA" id="ARBA00022679"/>
    </source>
</evidence>
<dbReference type="Pfam" id="PF04413">
    <property type="entry name" value="Glycos_transf_N"/>
    <property type="match status" value="1"/>
</dbReference>
<dbReference type="InterPro" id="IPR039901">
    <property type="entry name" value="Kdotransferase"/>
</dbReference>
<comment type="pathway">
    <text evidence="1 8">Bacterial outer membrane biogenesis; LPS core biosynthesis.</text>
</comment>
<dbReference type="AlphaFoldDB" id="A0AAP2GQZ6"/>
<gene>
    <name evidence="10" type="ORF">KK062_18360</name>
</gene>
<dbReference type="EC" id="2.4.99.12" evidence="2 8"/>
<evidence type="ECO:0000313" key="10">
    <source>
        <dbReference type="EMBL" id="MBT1710216.1"/>
    </source>
</evidence>
<keyword evidence="11" id="KW-1185">Reference proteome</keyword>
<dbReference type="GO" id="GO:0009244">
    <property type="term" value="P:lipopolysaccharide core region biosynthetic process"/>
    <property type="evidence" value="ECO:0007669"/>
    <property type="project" value="UniProtKB-UniRule"/>
</dbReference>
<keyword evidence="8" id="KW-0472">Membrane</keyword>
<comment type="catalytic activity">
    <reaction evidence="6 8">
        <text>lipid IVA (E. coli) + CMP-3-deoxy-beta-D-manno-octulosonate = alpha-Kdo-(2-&gt;6)-lipid IVA (E. coli) + CMP + H(+)</text>
        <dbReference type="Rhea" id="RHEA:28066"/>
        <dbReference type="ChEBI" id="CHEBI:15378"/>
        <dbReference type="ChEBI" id="CHEBI:58603"/>
        <dbReference type="ChEBI" id="CHEBI:60364"/>
        <dbReference type="ChEBI" id="CHEBI:60377"/>
        <dbReference type="ChEBI" id="CHEBI:85987"/>
        <dbReference type="EC" id="2.4.99.12"/>
    </reaction>
</comment>